<evidence type="ECO:0000256" key="11">
    <source>
        <dbReference type="ARBA" id="ARBA00023136"/>
    </source>
</evidence>
<dbReference type="InterPro" id="IPR000542">
    <property type="entry name" value="Carn_acyl_trans"/>
</dbReference>
<evidence type="ECO:0000256" key="6">
    <source>
        <dbReference type="ARBA" id="ARBA00022792"/>
    </source>
</evidence>
<dbReference type="Proteomes" id="UP000076738">
    <property type="component" value="Unassembled WGS sequence"/>
</dbReference>
<comment type="similarity">
    <text evidence="3">Belongs to the carnitine/choline acetyltransferase family.</text>
</comment>
<evidence type="ECO:0000256" key="5">
    <source>
        <dbReference type="ARBA" id="ARBA00022679"/>
    </source>
</evidence>
<evidence type="ECO:0000313" key="21">
    <source>
        <dbReference type="EMBL" id="KZP01384.1"/>
    </source>
</evidence>
<proteinExistence type="inferred from homology"/>
<feature type="active site" description="Proton acceptor" evidence="18">
    <location>
        <position position="343"/>
    </location>
</feature>
<keyword evidence="13 21" id="KW-0012">Acyltransferase</keyword>
<feature type="domain" description="Choline/carnitine acyltransferase" evidence="20">
    <location>
        <begin position="43"/>
        <end position="592"/>
    </location>
</feature>
<dbReference type="FunFam" id="3.30.559.70:FF:000007">
    <property type="entry name" value="Carnitine O-acetyltransferase, mitochondrial"/>
    <property type="match status" value="1"/>
</dbReference>
<dbReference type="Gene3D" id="3.30.559.70">
    <property type="entry name" value="Choline/Carnitine o-acyltransferase, domain 2"/>
    <property type="match status" value="1"/>
</dbReference>
<evidence type="ECO:0000313" key="22">
    <source>
        <dbReference type="Proteomes" id="UP000076738"/>
    </source>
</evidence>
<organism evidence="21 22">
    <name type="scientific">Calocera viscosa (strain TUFC12733)</name>
    <dbReference type="NCBI Taxonomy" id="1330018"/>
    <lineage>
        <taxon>Eukaryota</taxon>
        <taxon>Fungi</taxon>
        <taxon>Dikarya</taxon>
        <taxon>Basidiomycota</taxon>
        <taxon>Agaricomycotina</taxon>
        <taxon>Dacrymycetes</taxon>
        <taxon>Dacrymycetales</taxon>
        <taxon>Dacrymycetaceae</taxon>
        <taxon>Calocera</taxon>
    </lineage>
</organism>
<dbReference type="Pfam" id="PF00755">
    <property type="entry name" value="Carn_acyltransf"/>
    <property type="match status" value="1"/>
</dbReference>
<evidence type="ECO:0000256" key="7">
    <source>
        <dbReference type="ARBA" id="ARBA00022832"/>
    </source>
</evidence>
<keyword evidence="4" id="KW-0813">Transport</keyword>
<dbReference type="AlphaFoldDB" id="A0A167RXJ9"/>
<keyword evidence="11" id="KW-0472">Membrane</keyword>
<evidence type="ECO:0000256" key="15">
    <source>
        <dbReference type="ARBA" id="ARBA00053195"/>
    </source>
</evidence>
<evidence type="ECO:0000256" key="3">
    <source>
        <dbReference type="ARBA" id="ARBA00005232"/>
    </source>
</evidence>
<dbReference type="GO" id="GO:0004092">
    <property type="term" value="F:carnitine O-acetyltransferase activity"/>
    <property type="evidence" value="ECO:0007669"/>
    <property type="project" value="UniProtKB-EC"/>
</dbReference>
<feature type="region of interest" description="Disordered" evidence="19">
    <location>
        <begin position="1"/>
        <end position="33"/>
    </location>
</feature>
<evidence type="ECO:0000256" key="19">
    <source>
        <dbReference type="SAM" id="MobiDB-lite"/>
    </source>
</evidence>
<dbReference type="EMBL" id="KV417267">
    <property type="protein sequence ID" value="KZP01384.1"/>
    <property type="molecule type" value="Genomic_DNA"/>
</dbReference>
<name>A0A167RXJ9_CALVF</name>
<evidence type="ECO:0000256" key="1">
    <source>
        <dbReference type="ARBA" id="ARBA00004275"/>
    </source>
</evidence>
<comment type="subcellular location">
    <subcellularLocation>
        <location evidence="2">Mitochondrion inner membrane</location>
        <topology evidence="2">Peripheral membrane protein</topology>
        <orientation evidence="2">Matrix side</orientation>
    </subcellularLocation>
    <subcellularLocation>
        <location evidence="1">Peroxisome</location>
    </subcellularLocation>
</comment>
<keyword evidence="5 21" id="KW-0808">Transferase</keyword>
<keyword evidence="22" id="KW-1185">Reference proteome</keyword>
<dbReference type="GO" id="GO:0009437">
    <property type="term" value="P:carnitine metabolic process"/>
    <property type="evidence" value="ECO:0007669"/>
    <property type="project" value="TreeGrafter"/>
</dbReference>
<dbReference type="InterPro" id="IPR039551">
    <property type="entry name" value="Cho/carn_acyl_trans"/>
</dbReference>
<evidence type="ECO:0000256" key="9">
    <source>
        <dbReference type="ARBA" id="ARBA00023098"/>
    </source>
</evidence>
<keyword evidence="12" id="KW-0576">Peroxisome</keyword>
<evidence type="ECO:0000256" key="4">
    <source>
        <dbReference type="ARBA" id="ARBA00022448"/>
    </source>
</evidence>
<evidence type="ECO:0000256" key="18">
    <source>
        <dbReference type="PIRSR" id="PIRSR600542-1"/>
    </source>
</evidence>
<dbReference type="InterPro" id="IPR023213">
    <property type="entry name" value="CAT-like_dom_sf"/>
</dbReference>
<dbReference type="GO" id="GO:0006631">
    <property type="term" value="P:fatty acid metabolic process"/>
    <property type="evidence" value="ECO:0007669"/>
    <property type="project" value="UniProtKB-KW"/>
</dbReference>
<evidence type="ECO:0000259" key="20">
    <source>
        <dbReference type="Pfam" id="PF00755"/>
    </source>
</evidence>
<dbReference type="InterPro" id="IPR042231">
    <property type="entry name" value="Cho/carn_acyl_trans_2"/>
</dbReference>
<keyword evidence="6" id="KW-0999">Mitochondrion inner membrane</keyword>
<dbReference type="GO" id="GO:0005743">
    <property type="term" value="C:mitochondrial inner membrane"/>
    <property type="evidence" value="ECO:0007669"/>
    <property type="project" value="UniProtKB-SubCell"/>
</dbReference>
<evidence type="ECO:0000256" key="8">
    <source>
        <dbReference type="ARBA" id="ARBA00022946"/>
    </source>
</evidence>
<feature type="compositionally biased region" description="Basic residues" evidence="19">
    <location>
        <begin position="8"/>
        <end position="17"/>
    </location>
</feature>
<comment type="catalytic activity">
    <reaction evidence="14">
        <text>(R)-carnitine + acetyl-CoA = O-acetyl-(R)-carnitine + CoA</text>
        <dbReference type="Rhea" id="RHEA:21136"/>
        <dbReference type="ChEBI" id="CHEBI:16347"/>
        <dbReference type="ChEBI" id="CHEBI:57287"/>
        <dbReference type="ChEBI" id="CHEBI:57288"/>
        <dbReference type="ChEBI" id="CHEBI:57589"/>
        <dbReference type="EC" id="2.3.1.7"/>
    </reaction>
</comment>
<comment type="function">
    <text evidence="15">Carnitine acetylase is specific for short chain fatty acids. Carnitine acetylase seems to affect the flux through the pyruvate dehydrogenase complex. It may be involved as well in the transport of acetyl-CoA into mitochondria.</text>
</comment>
<keyword evidence="10" id="KW-0496">Mitochondrion</keyword>
<dbReference type="SUPFAM" id="SSF52777">
    <property type="entry name" value="CoA-dependent acyltransferases"/>
    <property type="match status" value="2"/>
</dbReference>
<evidence type="ECO:0000256" key="2">
    <source>
        <dbReference type="ARBA" id="ARBA00004443"/>
    </source>
</evidence>
<keyword evidence="9" id="KW-0443">Lipid metabolism</keyword>
<dbReference type="PANTHER" id="PTHR22589">
    <property type="entry name" value="CARNITINE O-ACYLTRANSFERASE"/>
    <property type="match status" value="1"/>
</dbReference>
<gene>
    <name evidence="21" type="ORF">CALVIDRAFT_475100</name>
</gene>
<dbReference type="OrthoDB" id="240216at2759"/>
<evidence type="ECO:0000256" key="10">
    <source>
        <dbReference type="ARBA" id="ARBA00023128"/>
    </source>
</evidence>
<protein>
    <recommendedName>
        <fullName evidence="17">Carnitine O-acetyltransferase, mitochondrial</fullName>
        <ecNumber evidence="16">2.3.1.7</ecNumber>
    </recommendedName>
</protein>
<evidence type="ECO:0000256" key="12">
    <source>
        <dbReference type="ARBA" id="ARBA00023140"/>
    </source>
</evidence>
<dbReference type="Gene3D" id="3.30.559.10">
    <property type="entry name" value="Chloramphenicol acetyltransferase-like domain"/>
    <property type="match status" value="1"/>
</dbReference>
<dbReference type="STRING" id="1330018.A0A167RXJ9"/>
<reference evidence="21 22" key="1">
    <citation type="journal article" date="2016" name="Mol. Biol. Evol.">
        <title>Comparative Genomics of Early-Diverging Mushroom-Forming Fungi Provides Insights into the Origins of Lignocellulose Decay Capabilities.</title>
        <authorList>
            <person name="Nagy L.G."/>
            <person name="Riley R."/>
            <person name="Tritt A."/>
            <person name="Adam C."/>
            <person name="Daum C."/>
            <person name="Floudas D."/>
            <person name="Sun H."/>
            <person name="Yadav J.S."/>
            <person name="Pangilinan J."/>
            <person name="Larsson K.H."/>
            <person name="Matsuura K."/>
            <person name="Barry K."/>
            <person name="Labutti K."/>
            <person name="Kuo R."/>
            <person name="Ohm R.A."/>
            <person name="Bhattacharya S.S."/>
            <person name="Shirouzu T."/>
            <person name="Yoshinaga Y."/>
            <person name="Martin F.M."/>
            <person name="Grigoriev I.V."/>
            <person name="Hibbett D.S."/>
        </authorList>
    </citation>
    <scope>NUCLEOTIDE SEQUENCE [LARGE SCALE GENOMIC DNA]</scope>
    <source>
        <strain evidence="21 22">TUFC12733</strain>
    </source>
</reference>
<accession>A0A167RXJ9</accession>
<dbReference type="PANTHER" id="PTHR22589:SF103">
    <property type="entry name" value="CARNITINE O-ACETYL-TRANSFERASE, ISOFORM A-RELATED"/>
    <property type="match status" value="1"/>
</dbReference>
<dbReference type="EC" id="2.3.1.7" evidence="16"/>
<evidence type="ECO:0000256" key="16">
    <source>
        <dbReference type="ARBA" id="ARBA00066910"/>
    </source>
</evidence>
<keyword evidence="7" id="KW-0276">Fatty acid metabolism</keyword>
<evidence type="ECO:0000256" key="17">
    <source>
        <dbReference type="ARBA" id="ARBA00073438"/>
    </source>
</evidence>
<dbReference type="GO" id="GO:0005777">
    <property type="term" value="C:peroxisome"/>
    <property type="evidence" value="ECO:0007669"/>
    <property type="project" value="UniProtKB-SubCell"/>
</dbReference>
<keyword evidence="8" id="KW-0809">Transit peptide</keyword>
<evidence type="ECO:0000256" key="13">
    <source>
        <dbReference type="ARBA" id="ARBA00023315"/>
    </source>
</evidence>
<sequence length="635" mass="71429">MSTSTSRRAVHTTRPHRQAPPTEAQSDPTLPPMHRYQPFLPPLPVPKLEHTLPLYLSTIQPHCTPEQFSASQDLAQNFFFSPLGQELQRRLEARAAEEDAKGESVQASVQGQGGNWLADWWNAWAYNTVRDPVVPWVSYYYVHKDPEVPKRPERRAAELVRGAMAFRELVESGRLEPDKMRQTPLDMSSFKYLFNACRYPHATEDYTTTFPAGENGHVVFVRNNRFWKMDVQGLGVGELERDIAKIYAAAGTEKATPVGSLTSAPRDFWATGREALLSSSGINEAALQAIDSAVIVVALDEGRPVTREEIGWACWAGDGRGRWYDKHQFIVFDNGRSGFLGEHSAMDGTPTLRMNEFVLAALAAGKFPDAAPTDGEGNAPEELVFELDDNVRGMIKESERMFDEVMAKHDMHVLQYSGYGSDLIKQHKTSPDAWAQLVMQLAWHMAFGRPGVCYESCQTRKFRRGRTEVIRSASSESKAFAEAMLDPTVSDLRRKYLFGKAAKRHLEYATLAANGMGVDRHLLGLRFLLKDGEGHPFLEDEPMARTKHWEMSTSQLSSPWMTGWGYAEVVPDGYGLAYAIGADHLRWTVTSQVGGAARMAWWIEEAAGRVRGMMERARREEELREKEKVEEKAKL</sequence>
<evidence type="ECO:0000256" key="14">
    <source>
        <dbReference type="ARBA" id="ARBA00052702"/>
    </source>
</evidence>